<comment type="caution">
    <text evidence="1">The sequence shown here is derived from an EMBL/GenBank/DDBJ whole genome shotgun (WGS) entry which is preliminary data.</text>
</comment>
<accession>A0AAN8NDQ9</accession>
<protein>
    <submittedName>
        <fullName evidence="1">Uncharacterized protein</fullName>
    </submittedName>
</protein>
<organism evidence="1 2">
    <name type="scientific">Arthrobotrys conoides</name>
    <dbReference type="NCBI Taxonomy" id="74498"/>
    <lineage>
        <taxon>Eukaryota</taxon>
        <taxon>Fungi</taxon>
        <taxon>Dikarya</taxon>
        <taxon>Ascomycota</taxon>
        <taxon>Pezizomycotina</taxon>
        <taxon>Orbiliomycetes</taxon>
        <taxon>Orbiliales</taxon>
        <taxon>Orbiliaceae</taxon>
        <taxon>Arthrobotrys</taxon>
    </lineage>
</organism>
<evidence type="ECO:0000313" key="1">
    <source>
        <dbReference type="EMBL" id="KAK6513265.1"/>
    </source>
</evidence>
<keyword evidence="2" id="KW-1185">Reference proteome</keyword>
<dbReference type="EMBL" id="JAVHJM010000006">
    <property type="protein sequence ID" value="KAK6513265.1"/>
    <property type="molecule type" value="Genomic_DNA"/>
</dbReference>
<dbReference type="Proteomes" id="UP001307849">
    <property type="component" value="Unassembled WGS sequence"/>
</dbReference>
<sequence length="129" mass="14733">MALITNQNHIFEKEALIRCPNLTKLGITSSLANGHQGKIYNFKVEWRSKTLSETSFEAELTEVRNYPGFRDFPLYKASAPPDEVLQEIVALLGATSQMTAAILQLYNSYNDATRREFYWQRAYPNQPAV</sequence>
<proteinExistence type="predicted"/>
<reference evidence="1 2" key="1">
    <citation type="submission" date="2019-10" db="EMBL/GenBank/DDBJ databases">
        <authorList>
            <person name="Palmer J.M."/>
        </authorList>
    </citation>
    <scope>NUCLEOTIDE SEQUENCE [LARGE SCALE GENOMIC DNA]</scope>
    <source>
        <strain evidence="1 2">TWF506</strain>
    </source>
</reference>
<dbReference type="AlphaFoldDB" id="A0AAN8NDQ9"/>
<gene>
    <name evidence="1" type="ORF">TWF506_009424</name>
</gene>
<name>A0AAN8NDQ9_9PEZI</name>
<evidence type="ECO:0000313" key="2">
    <source>
        <dbReference type="Proteomes" id="UP001307849"/>
    </source>
</evidence>